<keyword evidence="10" id="KW-1185">Reference proteome</keyword>
<evidence type="ECO:0000256" key="1">
    <source>
        <dbReference type="ARBA" id="ARBA00006249"/>
    </source>
</evidence>
<dbReference type="PANTHER" id="PTHR33938">
    <property type="entry name" value="FERULOYL ESTERASE B-RELATED"/>
    <property type="match status" value="1"/>
</dbReference>
<dbReference type="SUPFAM" id="SSF53474">
    <property type="entry name" value="alpha/beta-Hydrolases"/>
    <property type="match status" value="1"/>
</dbReference>
<evidence type="ECO:0000313" key="10">
    <source>
        <dbReference type="Proteomes" id="UP000199645"/>
    </source>
</evidence>
<organism evidence="9 10">
    <name type="scientific">Actinoplanes philippinensis</name>
    <dbReference type="NCBI Taxonomy" id="35752"/>
    <lineage>
        <taxon>Bacteria</taxon>
        <taxon>Bacillati</taxon>
        <taxon>Actinomycetota</taxon>
        <taxon>Actinomycetes</taxon>
        <taxon>Micromonosporales</taxon>
        <taxon>Micromonosporaceae</taxon>
        <taxon>Actinoplanes</taxon>
    </lineage>
</organism>
<dbReference type="RefSeq" id="WP_093613064.1">
    <property type="nucleotide sequence ID" value="NZ_BOMT01000030.1"/>
</dbReference>
<dbReference type="STRING" id="35752.SAMN05421541_104329"/>
<evidence type="ECO:0000256" key="4">
    <source>
        <dbReference type="ARBA" id="ARBA00022729"/>
    </source>
</evidence>
<dbReference type="Pfam" id="PF07519">
    <property type="entry name" value="Tannase"/>
    <property type="match status" value="2"/>
</dbReference>
<proteinExistence type="inferred from homology"/>
<dbReference type="GO" id="GO:0046872">
    <property type="term" value="F:metal ion binding"/>
    <property type="evidence" value="ECO:0007669"/>
    <property type="project" value="UniProtKB-KW"/>
</dbReference>
<dbReference type="PANTHER" id="PTHR33938:SF15">
    <property type="entry name" value="FERULOYL ESTERASE B-RELATED"/>
    <property type="match status" value="1"/>
</dbReference>
<evidence type="ECO:0000313" key="9">
    <source>
        <dbReference type="EMBL" id="SFE90075.1"/>
    </source>
</evidence>
<keyword evidence="2" id="KW-0719">Serine esterase</keyword>
<accession>A0A1I2EB53</accession>
<keyword evidence="5" id="KW-0378">Hydrolase</keyword>
<dbReference type="InterPro" id="IPR029058">
    <property type="entry name" value="AB_hydrolase_fold"/>
</dbReference>
<dbReference type="OrthoDB" id="176867at2"/>
<comment type="similarity">
    <text evidence="1">Belongs to the tannase family.</text>
</comment>
<dbReference type="PROSITE" id="PS51257">
    <property type="entry name" value="PROKAR_LIPOPROTEIN"/>
    <property type="match status" value="1"/>
</dbReference>
<dbReference type="AlphaFoldDB" id="A0A1I2EB53"/>
<keyword evidence="6" id="KW-0106">Calcium</keyword>
<dbReference type="SMR" id="A0A1I2EB53"/>
<keyword evidence="3" id="KW-0479">Metal-binding</keyword>
<dbReference type="GO" id="GO:0052689">
    <property type="term" value="F:carboxylic ester hydrolase activity"/>
    <property type="evidence" value="ECO:0007669"/>
    <property type="project" value="UniProtKB-KW"/>
</dbReference>
<feature type="chain" id="PRO_5011784502" evidence="8">
    <location>
        <begin position="28"/>
        <end position="498"/>
    </location>
</feature>
<evidence type="ECO:0000256" key="2">
    <source>
        <dbReference type="ARBA" id="ARBA00022487"/>
    </source>
</evidence>
<keyword evidence="7" id="KW-1015">Disulfide bond</keyword>
<evidence type="ECO:0000256" key="7">
    <source>
        <dbReference type="ARBA" id="ARBA00023157"/>
    </source>
</evidence>
<protein>
    <submittedName>
        <fullName evidence="9">Tannase and feruloyl esterase</fullName>
    </submittedName>
</protein>
<name>A0A1I2EB53_9ACTN</name>
<feature type="signal peptide" evidence="8">
    <location>
        <begin position="1"/>
        <end position="27"/>
    </location>
</feature>
<dbReference type="InterPro" id="IPR011118">
    <property type="entry name" value="Tannase/feruloyl_esterase"/>
</dbReference>
<sequence>MRRRLLLITAASLSLTAAAVAPAAANAATSCRPPTVTAPAGAVVESVRATADAGGTVTVPDQTPLPTPPPIADVPAWCDITVVLAHPGAADHVTVKVSLPSDPARWNGRLQAVGGSAYLAGNLDGAELVTAVKSGYAATATDAGVGDNPLDTTWAIQPGGSLNDGLLTNFASRSVHEMAVVAKDVTRAFYGRAANRAYFNGCSTGGRQGYQEAQSWPDDFDGILAAAPAINWDRFAVATLWPQVVFHEERVAPTACELKAFNAAATAACDTSDGVRDGIIDDPRTCSWDPRALAGTTVRCDGVTRTITRAEAEAVRRIWQGPPSWYGPNRGADVTTFLAVPGQPFFVADLWAKYFVTRDAAFDTTRLTVKDFTRLYAASRRQFHRVIGSDDPDLRAFRDSGGKLLSWHGQYDELVPTEGTVDYRRRVERLFGGGERVDGFYRLFLLPGVAHCGGGPGGQPVDPLGALVDWVERGHAPAALATVSAGGVTRNVARYPMR</sequence>
<evidence type="ECO:0000256" key="6">
    <source>
        <dbReference type="ARBA" id="ARBA00022837"/>
    </source>
</evidence>
<evidence type="ECO:0000256" key="5">
    <source>
        <dbReference type="ARBA" id="ARBA00022801"/>
    </source>
</evidence>
<keyword evidence="4 8" id="KW-0732">Signal</keyword>
<dbReference type="Proteomes" id="UP000199645">
    <property type="component" value="Unassembled WGS sequence"/>
</dbReference>
<gene>
    <name evidence="9" type="ORF">SAMN05421541_104329</name>
</gene>
<dbReference type="Gene3D" id="3.40.50.1820">
    <property type="entry name" value="alpha/beta hydrolase"/>
    <property type="match status" value="1"/>
</dbReference>
<evidence type="ECO:0000256" key="3">
    <source>
        <dbReference type="ARBA" id="ARBA00022723"/>
    </source>
</evidence>
<evidence type="ECO:0000256" key="8">
    <source>
        <dbReference type="SAM" id="SignalP"/>
    </source>
</evidence>
<dbReference type="EMBL" id="FONV01000004">
    <property type="protein sequence ID" value="SFE90075.1"/>
    <property type="molecule type" value="Genomic_DNA"/>
</dbReference>
<reference evidence="9 10" key="1">
    <citation type="submission" date="2016-10" db="EMBL/GenBank/DDBJ databases">
        <authorList>
            <person name="de Groot N.N."/>
        </authorList>
    </citation>
    <scope>NUCLEOTIDE SEQUENCE [LARGE SCALE GENOMIC DNA]</scope>
    <source>
        <strain evidence="9 10">DSM 43019</strain>
    </source>
</reference>